<keyword evidence="5" id="KW-1185">Reference proteome</keyword>
<dbReference type="SUPFAM" id="SSF47336">
    <property type="entry name" value="ACP-like"/>
    <property type="match status" value="1"/>
</dbReference>
<dbReference type="Proteomes" id="UP000602198">
    <property type="component" value="Unassembled WGS sequence"/>
</dbReference>
<dbReference type="RefSeq" id="WP_201958910.1">
    <property type="nucleotide sequence ID" value="NZ_JAERRJ010000076.1"/>
</dbReference>
<dbReference type="InterPro" id="IPR006162">
    <property type="entry name" value="Ppantetheine_attach_site"/>
</dbReference>
<gene>
    <name evidence="4" type="ORF">JK358_38865</name>
</gene>
<dbReference type="PROSITE" id="PS00012">
    <property type="entry name" value="PHOSPHOPANTETHEINE"/>
    <property type="match status" value="1"/>
</dbReference>
<accession>A0ABS1MIB9</accession>
<feature type="non-terminal residue" evidence="4">
    <location>
        <position position="76"/>
    </location>
</feature>
<name>A0ABS1MIB9_9NOCA</name>
<sequence>VGVDDSFFDLGGNSLSAMRVIAAIRHSMNLDIEVRLIFQNPTIAGLAGSMQTDAHHRRRLALVAAERPDMVPLSFA</sequence>
<dbReference type="EMBL" id="JAERRJ010000076">
    <property type="protein sequence ID" value="MBL1080372.1"/>
    <property type="molecule type" value="Genomic_DNA"/>
</dbReference>
<dbReference type="Pfam" id="PF00550">
    <property type="entry name" value="PP-binding"/>
    <property type="match status" value="1"/>
</dbReference>
<evidence type="ECO:0000313" key="5">
    <source>
        <dbReference type="Proteomes" id="UP000602198"/>
    </source>
</evidence>
<evidence type="ECO:0000259" key="3">
    <source>
        <dbReference type="PROSITE" id="PS50075"/>
    </source>
</evidence>
<comment type="caution">
    <text evidence="4">The sequence shown here is derived from an EMBL/GenBank/DDBJ whole genome shotgun (WGS) entry which is preliminary data.</text>
</comment>
<keyword evidence="2" id="KW-0597">Phosphoprotein</keyword>
<feature type="non-terminal residue" evidence="4">
    <location>
        <position position="1"/>
    </location>
</feature>
<proteinExistence type="predicted"/>
<evidence type="ECO:0000313" key="4">
    <source>
        <dbReference type="EMBL" id="MBL1080372.1"/>
    </source>
</evidence>
<dbReference type="InterPro" id="IPR009081">
    <property type="entry name" value="PP-bd_ACP"/>
</dbReference>
<dbReference type="PANTHER" id="PTHR45527:SF1">
    <property type="entry name" value="FATTY ACID SYNTHASE"/>
    <property type="match status" value="1"/>
</dbReference>
<dbReference type="Gene3D" id="3.40.50.1820">
    <property type="entry name" value="alpha/beta hydrolase"/>
    <property type="match status" value="1"/>
</dbReference>
<dbReference type="PANTHER" id="PTHR45527">
    <property type="entry name" value="NONRIBOSOMAL PEPTIDE SYNTHETASE"/>
    <property type="match status" value="1"/>
</dbReference>
<reference evidence="4 5" key="1">
    <citation type="submission" date="2021-01" db="EMBL/GenBank/DDBJ databases">
        <title>WGS of actinomycetes isolated from Thailand.</title>
        <authorList>
            <person name="Thawai C."/>
        </authorList>
    </citation>
    <scope>NUCLEOTIDE SEQUENCE [LARGE SCALE GENOMIC DNA]</scope>
    <source>
        <strain evidence="4 5">LPG 2</strain>
    </source>
</reference>
<feature type="domain" description="Carrier" evidence="3">
    <location>
        <begin position="1"/>
        <end position="54"/>
    </location>
</feature>
<evidence type="ECO:0000256" key="2">
    <source>
        <dbReference type="ARBA" id="ARBA00022553"/>
    </source>
</evidence>
<evidence type="ECO:0000256" key="1">
    <source>
        <dbReference type="ARBA" id="ARBA00022450"/>
    </source>
</evidence>
<protein>
    <recommendedName>
        <fullName evidence="3">Carrier domain-containing protein</fullName>
    </recommendedName>
</protein>
<organism evidence="4 5">
    <name type="scientific">Nocardia acididurans</name>
    <dbReference type="NCBI Taxonomy" id="2802282"/>
    <lineage>
        <taxon>Bacteria</taxon>
        <taxon>Bacillati</taxon>
        <taxon>Actinomycetota</taxon>
        <taxon>Actinomycetes</taxon>
        <taxon>Mycobacteriales</taxon>
        <taxon>Nocardiaceae</taxon>
        <taxon>Nocardia</taxon>
    </lineage>
</organism>
<dbReference type="PROSITE" id="PS50075">
    <property type="entry name" value="CARRIER"/>
    <property type="match status" value="1"/>
</dbReference>
<keyword evidence="1" id="KW-0596">Phosphopantetheine</keyword>
<dbReference type="InterPro" id="IPR036736">
    <property type="entry name" value="ACP-like_sf"/>
</dbReference>
<dbReference type="InterPro" id="IPR029058">
    <property type="entry name" value="AB_hydrolase_fold"/>
</dbReference>